<dbReference type="EMBL" id="CP028519">
    <property type="protein sequence ID" value="AVY92805.1"/>
    <property type="molecule type" value="Genomic_DNA"/>
</dbReference>
<dbReference type="KEGG" id="maer:DAI18_01175"/>
<dbReference type="InterPro" id="IPR006504">
    <property type="entry name" value="Tscrpt_reg_Spx/MgsR"/>
</dbReference>
<dbReference type="NCBIfam" id="TIGR01617">
    <property type="entry name" value="arsC_related"/>
    <property type="match status" value="1"/>
</dbReference>
<dbReference type="Proteomes" id="UP000244173">
    <property type="component" value="Chromosome"/>
</dbReference>
<dbReference type="PANTHER" id="PTHR30041:SF8">
    <property type="entry name" value="PROTEIN YFFB"/>
    <property type="match status" value="1"/>
</dbReference>
<dbReference type="RefSeq" id="WP_028499896.1">
    <property type="nucleotide sequence ID" value="NZ_CP028519.1"/>
</dbReference>
<dbReference type="OrthoDB" id="9803749at2"/>
<dbReference type="STRING" id="1122240.GCA_000620105_02958"/>
<comment type="similarity">
    <text evidence="1 2">Belongs to the ArsC family.</text>
</comment>
<dbReference type="PROSITE" id="PS51353">
    <property type="entry name" value="ARSC"/>
    <property type="match status" value="1"/>
</dbReference>
<dbReference type="Gene3D" id="3.40.30.10">
    <property type="entry name" value="Glutaredoxin"/>
    <property type="match status" value="1"/>
</dbReference>
<reference evidence="3 4" key="1">
    <citation type="submission" date="2018-04" db="EMBL/GenBank/DDBJ databases">
        <title>Denitrifier Microvirgula.</title>
        <authorList>
            <person name="Anderson E."/>
            <person name="Jang J."/>
            <person name="Ishii S."/>
        </authorList>
    </citation>
    <scope>NUCLEOTIDE SEQUENCE [LARGE SCALE GENOMIC DNA]</scope>
    <source>
        <strain evidence="3 4">BE2.4</strain>
    </source>
</reference>
<evidence type="ECO:0000256" key="2">
    <source>
        <dbReference type="PROSITE-ProRule" id="PRU01282"/>
    </source>
</evidence>
<dbReference type="InterPro" id="IPR036249">
    <property type="entry name" value="Thioredoxin-like_sf"/>
</dbReference>
<evidence type="ECO:0000313" key="3">
    <source>
        <dbReference type="EMBL" id="AVY92805.1"/>
    </source>
</evidence>
<proteinExistence type="inferred from homology"/>
<gene>
    <name evidence="3" type="ORF">DAI18_01175</name>
</gene>
<evidence type="ECO:0000256" key="1">
    <source>
        <dbReference type="ARBA" id="ARBA00007198"/>
    </source>
</evidence>
<dbReference type="CDD" id="cd03035">
    <property type="entry name" value="ArsC_Yffb"/>
    <property type="match status" value="1"/>
</dbReference>
<dbReference type="PANTHER" id="PTHR30041">
    <property type="entry name" value="ARSENATE REDUCTASE"/>
    <property type="match status" value="1"/>
</dbReference>
<organism evidence="3 4">
    <name type="scientific">Microvirgula aerodenitrificans</name>
    <dbReference type="NCBI Taxonomy" id="57480"/>
    <lineage>
        <taxon>Bacteria</taxon>
        <taxon>Pseudomonadati</taxon>
        <taxon>Pseudomonadota</taxon>
        <taxon>Betaproteobacteria</taxon>
        <taxon>Neisseriales</taxon>
        <taxon>Aquaspirillaceae</taxon>
        <taxon>Microvirgula</taxon>
    </lineage>
</organism>
<protein>
    <submittedName>
        <fullName evidence="3">Arsenate reductase</fullName>
    </submittedName>
</protein>
<keyword evidence="4" id="KW-1185">Reference proteome</keyword>
<evidence type="ECO:0000313" key="4">
    <source>
        <dbReference type="Proteomes" id="UP000244173"/>
    </source>
</evidence>
<name>A0A2U3THB9_9NEIS</name>
<dbReference type="AlphaFoldDB" id="A0A2U3THB9"/>
<sequence length="115" mass="12835">MSTLYGIPNCSTVKKARAWLDSHAQPVTFHDFKKAGLTRADVERWLEQQPLSVLINRKGTTWRALDEAQKAAADERDSAIELMLARPSLIKRPVLEHGGRVLVGFDETVYAGVFA</sequence>
<accession>A0A2U3THB9</accession>
<dbReference type="InterPro" id="IPR006660">
    <property type="entry name" value="Arsenate_reductase-like"/>
</dbReference>
<dbReference type="Pfam" id="PF03960">
    <property type="entry name" value="ArsC"/>
    <property type="match status" value="1"/>
</dbReference>
<dbReference type="SUPFAM" id="SSF52833">
    <property type="entry name" value="Thioredoxin-like"/>
    <property type="match status" value="1"/>
</dbReference>